<evidence type="ECO:0000313" key="7">
    <source>
        <dbReference type="EMBL" id="MDY0871772.1"/>
    </source>
</evidence>
<keyword evidence="2 5" id="KW-0813">Transport</keyword>
<comment type="subcellular location">
    <subcellularLocation>
        <location evidence="1 5">Periplasm</location>
    </subcellularLocation>
</comment>
<evidence type="ECO:0000256" key="5">
    <source>
        <dbReference type="PIRNR" id="PIRNR019574"/>
    </source>
</evidence>
<gene>
    <name evidence="7" type="ORF">SMD31_07555</name>
</gene>
<dbReference type="SUPFAM" id="SSF53850">
    <property type="entry name" value="Periplasmic binding protein-like II"/>
    <property type="match status" value="1"/>
</dbReference>
<dbReference type="InterPro" id="IPR001188">
    <property type="entry name" value="Sperm_putr-bd"/>
</dbReference>
<accession>A0ABU5DWS9</accession>
<proteinExistence type="inferred from homology"/>
<evidence type="ECO:0000256" key="1">
    <source>
        <dbReference type="ARBA" id="ARBA00004418"/>
    </source>
</evidence>
<evidence type="ECO:0000256" key="2">
    <source>
        <dbReference type="ARBA" id="ARBA00022448"/>
    </source>
</evidence>
<comment type="similarity">
    <text evidence="5">Belongs to the bacterial solute-binding protein PotD/PotF family.</text>
</comment>
<dbReference type="PRINTS" id="PR00909">
    <property type="entry name" value="SPERMDNBNDNG"/>
</dbReference>
<name>A0ABU5DWS9_9PROT</name>
<dbReference type="Gene3D" id="3.40.190.10">
    <property type="entry name" value="Periplasmic binding protein-like II"/>
    <property type="match status" value="2"/>
</dbReference>
<feature type="compositionally biased region" description="Low complexity" evidence="6">
    <location>
        <begin position="32"/>
        <end position="51"/>
    </location>
</feature>
<sequence>MTYLQAFKSTAMAVTIMLALSACGEKKEEAASEGASTATSEAASTATSEAAPAASTATSDAAAAAAPAGGSLNIYNWGNYTNPKLIEKFEKENNVKVTVTDYDSNDVALAKIKAGGHGFDIVVPSNNFVSVFINEGLLEETKPNTMSNFKNMDPRWVDVDFDKGRNYTVPWQWGTTGLTVNTGAYKGDPNTWAILFDTPAELKGKTNVVPEMNDVIAAALAYKGFSPVCNGNKDELKQARDLLMASKPNWISMDYGNVEKYAKEDIMAGLNWNGASMRARLQNPKIVYGYPKEGVAVWMDNVAVIKGAANIENAKKFQNFIMDPENAALISDFAKYANGIAGSEKFLDKEFAAAPEINLPEGQKTFIQAACPPEVTELYTAIWTELTK</sequence>
<dbReference type="Pfam" id="PF13416">
    <property type="entry name" value="SBP_bac_8"/>
    <property type="match status" value="1"/>
</dbReference>
<dbReference type="InterPro" id="IPR006059">
    <property type="entry name" value="SBP"/>
</dbReference>
<dbReference type="RefSeq" id="WP_320500197.1">
    <property type="nucleotide sequence ID" value="NZ_JAXCLX010000001.1"/>
</dbReference>
<keyword evidence="3" id="KW-0732">Signal</keyword>
<evidence type="ECO:0000256" key="3">
    <source>
        <dbReference type="ARBA" id="ARBA00022729"/>
    </source>
</evidence>
<dbReference type="PANTHER" id="PTHR30222:SF12">
    <property type="entry name" value="NORSPERMIDINE SENSOR"/>
    <property type="match status" value="1"/>
</dbReference>
<evidence type="ECO:0000313" key="8">
    <source>
        <dbReference type="Proteomes" id="UP001271769"/>
    </source>
</evidence>
<dbReference type="Proteomes" id="UP001271769">
    <property type="component" value="Unassembled WGS sequence"/>
</dbReference>
<feature type="region of interest" description="Disordered" evidence="6">
    <location>
        <begin position="31"/>
        <end position="51"/>
    </location>
</feature>
<reference evidence="7 8" key="1">
    <citation type="journal article" date="2013" name="Antonie Van Leeuwenhoek">
        <title>Dongia rigui sp. nov., isolated from freshwater of a large wetland in Korea.</title>
        <authorList>
            <person name="Baik K.S."/>
            <person name="Hwang Y.M."/>
            <person name="Choi J.S."/>
            <person name="Kwon J."/>
            <person name="Seong C.N."/>
        </authorList>
    </citation>
    <scope>NUCLEOTIDE SEQUENCE [LARGE SCALE GENOMIC DNA]</scope>
    <source>
        <strain evidence="7 8">04SU4-P</strain>
    </source>
</reference>
<protein>
    <recommendedName>
        <fullName evidence="5">Putrescine-binding periplasmic protein</fullName>
    </recommendedName>
</protein>
<comment type="function">
    <text evidence="5">Required for the activity of the bacterial periplasmic transport system of putrescine.</text>
</comment>
<keyword evidence="4 5" id="KW-0574">Periplasm</keyword>
<comment type="caution">
    <text evidence="7">The sequence shown here is derived from an EMBL/GenBank/DDBJ whole genome shotgun (WGS) entry which is preliminary data.</text>
</comment>
<keyword evidence="8" id="KW-1185">Reference proteome</keyword>
<organism evidence="7 8">
    <name type="scientific">Dongia rigui</name>
    <dbReference type="NCBI Taxonomy" id="940149"/>
    <lineage>
        <taxon>Bacteria</taxon>
        <taxon>Pseudomonadati</taxon>
        <taxon>Pseudomonadota</taxon>
        <taxon>Alphaproteobacteria</taxon>
        <taxon>Rhodospirillales</taxon>
        <taxon>Dongiaceae</taxon>
        <taxon>Dongia</taxon>
    </lineage>
</organism>
<dbReference type="PIRSF" id="PIRSF019574">
    <property type="entry name" value="Periplasmic_polyamine_BP"/>
    <property type="match status" value="1"/>
</dbReference>
<dbReference type="PANTHER" id="PTHR30222">
    <property type="entry name" value="SPERMIDINE/PUTRESCINE-BINDING PERIPLASMIC PROTEIN"/>
    <property type="match status" value="1"/>
</dbReference>
<evidence type="ECO:0000256" key="6">
    <source>
        <dbReference type="SAM" id="MobiDB-lite"/>
    </source>
</evidence>
<evidence type="ECO:0000256" key="4">
    <source>
        <dbReference type="ARBA" id="ARBA00022764"/>
    </source>
</evidence>
<dbReference type="EMBL" id="JAXCLX010000001">
    <property type="protein sequence ID" value="MDY0871772.1"/>
    <property type="molecule type" value="Genomic_DNA"/>
</dbReference>